<protein>
    <submittedName>
        <fullName evidence="3">Uncharacterized protein</fullName>
    </submittedName>
</protein>
<reference evidence="3 4" key="1">
    <citation type="submission" date="2017-09" db="EMBL/GenBank/DDBJ databases">
        <title>Depth-based differentiation of microbial function through sediment-hosted aquifers and enrichment of novel symbionts in the deep terrestrial subsurface.</title>
        <authorList>
            <person name="Probst A.J."/>
            <person name="Ladd B."/>
            <person name="Jarett J.K."/>
            <person name="Geller-Mcgrath D.E."/>
            <person name="Sieber C.M."/>
            <person name="Emerson J.B."/>
            <person name="Anantharaman K."/>
            <person name="Thomas B.C."/>
            <person name="Malmstrom R."/>
            <person name="Stieglmeier M."/>
            <person name="Klingl A."/>
            <person name="Woyke T."/>
            <person name="Ryan C.M."/>
            <person name="Banfield J.F."/>
        </authorList>
    </citation>
    <scope>NUCLEOTIDE SEQUENCE [LARGE SCALE GENOMIC DNA]</scope>
    <source>
        <strain evidence="3">CG23_combo_of_CG06-09_8_20_14_all_34_8</strain>
    </source>
</reference>
<keyword evidence="2" id="KW-0812">Transmembrane</keyword>
<evidence type="ECO:0000313" key="3">
    <source>
        <dbReference type="EMBL" id="PIP52822.1"/>
    </source>
</evidence>
<feature type="compositionally biased region" description="Pro residues" evidence="1">
    <location>
        <begin position="38"/>
        <end position="48"/>
    </location>
</feature>
<dbReference type="AlphaFoldDB" id="A0A2H0B593"/>
<feature type="compositionally biased region" description="Low complexity" evidence="1">
    <location>
        <begin position="26"/>
        <end position="37"/>
    </location>
</feature>
<evidence type="ECO:0000256" key="2">
    <source>
        <dbReference type="SAM" id="Phobius"/>
    </source>
</evidence>
<evidence type="ECO:0000313" key="4">
    <source>
        <dbReference type="Proteomes" id="UP000229459"/>
    </source>
</evidence>
<gene>
    <name evidence="3" type="ORF">COX08_04285</name>
</gene>
<dbReference type="EMBL" id="PCSR01000102">
    <property type="protein sequence ID" value="PIP52822.1"/>
    <property type="molecule type" value="Genomic_DNA"/>
</dbReference>
<feature type="region of interest" description="Disordered" evidence="1">
    <location>
        <begin position="26"/>
        <end position="50"/>
    </location>
</feature>
<proteinExistence type="predicted"/>
<keyword evidence="2" id="KW-0472">Membrane</keyword>
<comment type="caution">
    <text evidence="3">The sequence shown here is derived from an EMBL/GenBank/DDBJ whole genome shotgun (WGS) entry which is preliminary data.</text>
</comment>
<evidence type="ECO:0000256" key="1">
    <source>
        <dbReference type="SAM" id="MobiDB-lite"/>
    </source>
</evidence>
<dbReference type="Proteomes" id="UP000229459">
    <property type="component" value="Unassembled WGS sequence"/>
</dbReference>
<accession>A0A2H0B593</accession>
<sequence>MVCKSVNGEYICVNNTCPQNQTCTCSATPTPTATASPTPNPTPTPTPQPGCYDSCSSDSDCPNDLLCRSVNNVNKCLDINCPSESDCTCNTTTPKEPELPKAGGIPPTIIFALGGIIIVLLGLVF</sequence>
<keyword evidence="2" id="KW-1133">Transmembrane helix</keyword>
<feature type="transmembrane region" description="Helical" evidence="2">
    <location>
        <begin position="104"/>
        <end position="124"/>
    </location>
</feature>
<name>A0A2H0B593_9BACT</name>
<organism evidence="3 4">
    <name type="scientific">Candidatus Beckwithbacteria bacterium CG23_combo_of_CG06-09_8_20_14_all_34_8</name>
    <dbReference type="NCBI Taxonomy" id="1974497"/>
    <lineage>
        <taxon>Bacteria</taxon>
        <taxon>Candidatus Beckwithiibacteriota</taxon>
    </lineage>
</organism>